<reference evidence="1" key="1">
    <citation type="submission" date="2021-06" db="EMBL/GenBank/DDBJ databases">
        <authorList>
            <person name="Hodson N. C."/>
            <person name="Mongue J. A."/>
            <person name="Jaron S. K."/>
        </authorList>
    </citation>
    <scope>NUCLEOTIDE SEQUENCE</scope>
</reference>
<dbReference type="EMBL" id="CAJVCH010351244">
    <property type="protein sequence ID" value="CAG7815704.1"/>
    <property type="molecule type" value="Genomic_DNA"/>
</dbReference>
<protein>
    <submittedName>
        <fullName evidence="1">Uncharacterized protein</fullName>
    </submittedName>
</protein>
<dbReference type="Proteomes" id="UP000708208">
    <property type="component" value="Unassembled WGS sequence"/>
</dbReference>
<evidence type="ECO:0000313" key="2">
    <source>
        <dbReference type="Proteomes" id="UP000708208"/>
    </source>
</evidence>
<sequence>VEITCEAGFDGGLPQSFLLEAYQSYPVVRRGLQYNLTSGTPTFSLTGLDADGTFHFKIFSVNRKGRSSASIMDGIALHYPAMQSGKWTRMSFSSHFPAHLEPGTETWIALLNGQNENKW</sequence>
<keyword evidence="2" id="KW-1185">Reference proteome</keyword>
<dbReference type="OrthoDB" id="10006996at2759"/>
<accession>A0A8J2L596</accession>
<evidence type="ECO:0000313" key="1">
    <source>
        <dbReference type="EMBL" id="CAG7815704.1"/>
    </source>
</evidence>
<gene>
    <name evidence="1" type="ORF">AFUS01_LOCUS26368</name>
</gene>
<feature type="non-terminal residue" evidence="1">
    <location>
        <position position="1"/>
    </location>
</feature>
<organism evidence="1 2">
    <name type="scientific">Allacma fusca</name>
    <dbReference type="NCBI Taxonomy" id="39272"/>
    <lineage>
        <taxon>Eukaryota</taxon>
        <taxon>Metazoa</taxon>
        <taxon>Ecdysozoa</taxon>
        <taxon>Arthropoda</taxon>
        <taxon>Hexapoda</taxon>
        <taxon>Collembola</taxon>
        <taxon>Symphypleona</taxon>
        <taxon>Sminthuridae</taxon>
        <taxon>Allacma</taxon>
    </lineage>
</organism>
<proteinExistence type="predicted"/>
<name>A0A8J2L596_9HEXA</name>
<comment type="caution">
    <text evidence="1">The sequence shown here is derived from an EMBL/GenBank/DDBJ whole genome shotgun (WGS) entry which is preliminary data.</text>
</comment>
<dbReference type="AlphaFoldDB" id="A0A8J2L596"/>